<feature type="non-terminal residue" evidence="1">
    <location>
        <position position="1"/>
    </location>
</feature>
<dbReference type="PANTHER" id="PTHR12268">
    <property type="entry name" value="E3 UBIQUITIN-PROTEIN LIGASE KCMF1"/>
    <property type="match status" value="1"/>
</dbReference>
<organism evidence="1 2">
    <name type="scientific">Xenotaenia resolanae</name>
    <dbReference type="NCBI Taxonomy" id="208358"/>
    <lineage>
        <taxon>Eukaryota</taxon>
        <taxon>Metazoa</taxon>
        <taxon>Chordata</taxon>
        <taxon>Craniata</taxon>
        <taxon>Vertebrata</taxon>
        <taxon>Euteleostomi</taxon>
        <taxon>Actinopterygii</taxon>
        <taxon>Neopterygii</taxon>
        <taxon>Teleostei</taxon>
        <taxon>Neoteleostei</taxon>
        <taxon>Acanthomorphata</taxon>
        <taxon>Ovalentaria</taxon>
        <taxon>Atherinomorphae</taxon>
        <taxon>Cyprinodontiformes</taxon>
        <taxon>Goodeidae</taxon>
        <taxon>Xenotaenia</taxon>
    </lineage>
</organism>
<dbReference type="SUPFAM" id="SSF46966">
    <property type="entry name" value="Spectrin repeat"/>
    <property type="match status" value="1"/>
</dbReference>
<proteinExistence type="predicted"/>
<keyword evidence="2" id="KW-1185">Reference proteome</keyword>
<dbReference type="EMBL" id="JAHRIM010092124">
    <property type="protein sequence ID" value="MEQ2277644.1"/>
    <property type="molecule type" value="Genomic_DNA"/>
</dbReference>
<feature type="non-terminal residue" evidence="1">
    <location>
        <position position="143"/>
    </location>
</feature>
<evidence type="ECO:0000313" key="1">
    <source>
        <dbReference type="EMBL" id="MEQ2277644.1"/>
    </source>
</evidence>
<dbReference type="Gene3D" id="1.20.58.60">
    <property type="match status" value="1"/>
</dbReference>
<reference evidence="1 2" key="1">
    <citation type="submission" date="2021-06" db="EMBL/GenBank/DDBJ databases">
        <authorList>
            <person name="Palmer J.M."/>
        </authorList>
    </citation>
    <scope>NUCLEOTIDE SEQUENCE [LARGE SCALE GENOMIC DNA]</scope>
    <source>
        <strain evidence="1 2">XR_2019</strain>
        <tissue evidence="1">Muscle</tissue>
    </source>
</reference>
<gene>
    <name evidence="1" type="ORF">XENORESO_005777</name>
</gene>
<name>A0ABV0X8N1_9TELE</name>
<dbReference type="Pfam" id="PF00435">
    <property type="entry name" value="Spectrin"/>
    <property type="match status" value="1"/>
</dbReference>
<accession>A0ABV0X8N1</accession>
<dbReference type="Proteomes" id="UP001444071">
    <property type="component" value="Unassembled WGS sequence"/>
</dbReference>
<evidence type="ECO:0000313" key="2">
    <source>
        <dbReference type="Proteomes" id="UP001444071"/>
    </source>
</evidence>
<sequence>KGVKVGAERFALLKHLKKCRLYCALFTRAEVWRNLVKVSVICTPKNLMLLTHSRWGCDLLFKEELSQVKEGMKQVNELAHQLAISDVHLSMENARALEHLNSRWKVLQGSIEERLKQLQDAHRDFGPGSQHFLSSKSPPLLFE</sequence>
<dbReference type="PANTHER" id="PTHR12268:SF16">
    <property type="entry name" value="DYSTROPHIN-RELATED PROTEIN 2"/>
    <property type="match status" value="1"/>
</dbReference>
<dbReference type="InterPro" id="IPR002017">
    <property type="entry name" value="Spectrin_repeat"/>
</dbReference>
<protein>
    <submittedName>
        <fullName evidence="1">Uncharacterized protein</fullName>
    </submittedName>
</protein>
<dbReference type="InterPro" id="IPR050774">
    <property type="entry name" value="KCMF1/Dystrophin"/>
</dbReference>
<comment type="caution">
    <text evidence="1">The sequence shown here is derived from an EMBL/GenBank/DDBJ whole genome shotgun (WGS) entry which is preliminary data.</text>
</comment>